<name>A0A0S3F1L9_9SPHN</name>
<keyword evidence="1" id="KW-1133">Transmembrane helix</keyword>
<dbReference type="EMBL" id="CP013264">
    <property type="protein sequence ID" value="ALR21547.1"/>
    <property type="molecule type" value="Genomic_DNA"/>
</dbReference>
<keyword evidence="1" id="KW-0472">Membrane</keyword>
<feature type="transmembrane region" description="Helical" evidence="1">
    <location>
        <begin position="273"/>
        <end position="289"/>
    </location>
</feature>
<reference evidence="2 3" key="1">
    <citation type="submission" date="2015-11" db="EMBL/GenBank/DDBJ databases">
        <title>A Two-component Flavoprotein Monooxygenase System MeaXY Responsible for para-Hydroxylation of 2-Methyl-6-ethylaniline and 2,6-Diethylaniline in Sphingobium baderi DE-13.</title>
        <authorList>
            <person name="Cheng M."/>
            <person name="Meng Q."/>
            <person name="Yang Y."/>
            <person name="Chu C."/>
            <person name="Yan X."/>
            <person name="He J."/>
            <person name="Li S."/>
        </authorList>
    </citation>
    <scope>NUCLEOTIDE SEQUENCE [LARGE SCALE GENOMIC DNA]</scope>
    <source>
        <strain evidence="2 3">DE-13</strain>
    </source>
</reference>
<feature type="transmembrane region" description="Helical" evidence="1">
    <location>
        <begin position="184"/>
        <end position="205"/>
    </location>
</feature>
<feature type="transmembrane region" description="Helical" evidence="1">
    <location>
        <begin position="358"/>
        <end position="376"/>
    </location>
</feature>
<feature type="transmembrane region" description="Helical" evidence="1">
    <location>
        <begin position="443"/>
        <end position="464"/>
    </location>
</feature>
<feature type="transmembrane region" description="Helical" evidence="1">
    <location>
        <begin position="296"/>
        <end position="317"/>
    </location>
</feature>
<protein>
    <submittedName>
        <fullName evidence="2">MFS transporter</fullName>
    </submittedName>
</protein>
<feature type="transmembrane region" description="Helical" evidence="1">
    <location>
        <begin position="388"/>
        <end position="408"/>
    </location>
</feature>
<keyword evidence="3" id="KW-1185">Reference proteome</keyword>
<accession>A0A0S3F1L9</accession>
<dbReference type="RefSeq" id="WP_062066207.1">
    <property type="nucleotide sequence ID" value="NZ_CP013264.1"/>
</dbReference>
<feature type="transmembrane region" description="Helical" evidence="1">
    <location>
        <begin position="414"/>
        <end position="431"/>
    </location>
</feature>
<sequence>MGGRDQGTGGPSRIGAFTLFQVGGLGLAFWLIATFLWHITFGQGASLPVILFLDQDFPALLIALLLLALAMPFAEGKGFGLPAPRSRIIIPLVVVFGLVAWAGHYLLFQNYAISRDEEVARFAAAYIREGLFARPIPAEWEGYRRAIMPEFFSPFGAADYWTAAYLPVNSAIQALFWKLGDPNVAGPALLVAGLIALWRVALHLFPDRPDAVWVTMLLGLSSTQLWITAMTPYAMTGHFALNMVWLALVLRGGWLSHLVAGLVALVAAGLHQWHFPPIFIAPFILWMLLGRRWAVAAFHILILILIVIVWAKLWPGFLTHVLGPPMDVRPAAGVADKVGSLFERLGDRWQPLVNLTRFIAWNNILMVPLAVLGVAAMRWRRALKGQEIALPLALGCLAGCGLALAQGYGWGYRYAHGFIGPFCLLAGLGWARFRPAGMMRPIFIALAITLVTAGFLAWRTHLFVAPYAASHRMIDASKADVVLVDPRGGLFVTDLVRGRNGVPGRPMVMNLGMLTLDQVDKLCADYVVELFDRAEFRPLGVPLARWKLGRMDALRAHMKVVGCDKPVQPPLPATLEDAFKAAGDVL</sequence>
<evidence type="ECO:0000313" key="2">
    <source>
        <dbReference type="EMBL" id="ALR21547.1"/>
    </source>
</evidence>
<evidence type="ECO:0000313" key="3">
    <source>
        <dbReference type="Proteomes" id="UP000056968"/>
    </source>
</evidence>
<feature type="transmembrane region" description="Helical" evidence="1">
    <location>
        <begin position="57"/>
        <end position="76"/>
    </location>
</feature>
<feature type="transmembrane region" description="Helical" evidence="1">
    <location>
        <begin position="243"/>
        <end position="267"/>
    </location>
</feature>
<feature type="transmembrane region" description="Helical" evidence="1">
    <location>
        <begin position="211"/>
        <end position="231"/>
    </location>
</feature>
<gene>
    <name evidence="2" type="ORF">ATN00_15850</name>
</gene>
<feature type="transmembrane region" description="Helical" evidence="1">
    <location>
        <begin position="14"/>
        <end position="37"/>
    </location>
</feature>
<organism evidence="2 3">
    <name type="scientific">Sphingobium baderi</name>
    <dbReference type="NCBI Taxonomy" id="1332080"/>
    <lineage>
        <taxon>Bacteria</taxon>
        <taxon>Pseudomonadati</taxon>
        <taxon>Pseudomonadota</taxon>
        <taxon>Alphaproteobacteria</taxon>
        <taxon>Sphingomonadales</taxon>
        <taxon>Sphingomonadaceae</taxon>
        <taxon>Sphingobium</taxon>
    </lineage>
</organism>
<evidence type="ECO:0000256" key="1">
    <source>
        <dbReference type="SAM" id="Phobius"/>
    </source>
</evidence>
<dbReference type="Proteomes" id="UP000056968">
    <property type="component" value="Chromosome"/>
</dbReference>
<dbReference type="AlphaFoldDB" id="A0A0S3F1L9"/>
<dbReference type="STRING" id="1332080.ATN00_15850"/>
<proteinExistence type="predicted"/>
<feature type="transmembrane region" description="Helical" evidence="1">
    <location>
        <begin position="88"/>
        <end position="108"/>
    </location>
</feature>
<keyword evidence="1" id="KW-0812">Transmembrane</keyword>
<dbReference type="OrthoDB" id="7888991at2"/>
<dbReference type="KEGG" id="sbd:ATN00_15850"/>